<dbReference type="InterPro" id="IPR001647">
    <property type="entry name" value="HTH_TetR"/>
</dbReference>
<evidence type="ECO:0000313" key="7">
    <source>
        <dbReference type="Proteomes" id="UP000235116"/>
    </source>
</evidence>
<keyword evidence="3" id="KW-0804">Transcription</keyword>
<keyword evidence="7" id="KW-1185">Reference proteome</keyword>
<dbReference type="SUPFAM" id="SSF46689">
    <property type="entry name" value="Homeodomain-like"/>
    <property type="match status" value="1"/>
</dbReference>
<evidence type="ECO:0000313" key="6">
    <source>
        <dbReference type="EMBL" id="AUM13524.1"/>
    </source>
</evidence>
<reference evidence="7" key="1">
    <citation type="submission" date="2017-08" db="EMBL/GenBank/DDBJ databases">
        <title>Direct submision.</title>
        <authorList>
            <person name="Kim S.-J."/>
            <person name="Rhee S.-K."/>
        </authorList>
    </citation>
    <scope>NUCLEOTIDE SEQUENCE [LARGE SCALE GENOMIC DNA]</scope>
    <source>
        <strain evidence="7">GI5</strain>
    </source>
</reference>
<dbReference type="PANTHER" id="PTHR47506:SF6">
    <property type="entry name" value="HTH-TYPE TRANSCRIPTIONAL REPRESSOR NEMR"/>
    <property type="match status" value="1"/>
</dbReference>
<dbReference type="Gene3D" id="1.10.357.10">
    <property type="entry name" value="Tetracycline Repressor, domain 2"/>
    <property type="match status" value="1"/>
</dbReference>
<dbReference type="PRINTS" id="PR00455">
    <property type="entry name" value="HTHTETR"/>
</dbReference>
<dbReference type="GO" id="GO:0003677">
    <property type="term" value="F:DNA binding"/>
    <property type="evidence" value="ECO:0007669"/>
    <property type="project" value="UniProtKB-UniRule"/>
</dbReference>
<feature type="domain" description="HTH tetR-type" evidence="5">
    <location>
        <begin position="8"/>
        <end position="68"/>
    </location>
</feature>
<dbReference type="OrthoDB" id="4541465at2"/>
<evidence type="ECO:0000259" key="5">
    <source>
        <dbReference type="PROSITE" id="PS50977"/>
    </source>
</evidence>
<dbReference type="AlphaFoldDB" id="A0A2K9LRR9"/>
<dbReference type="InterPro" id="IPR036271">
    <property type="entry name" value="Tet_transcr_reg_TetR-rel_C_sf"/>
</dbReference>
<name>A0A2K9LRR9_9GAMM</name>
<evidence type="ECO:0000256" key="2">
    <source>
        <dbReference type="ARBA" id="ARBA00023125"/>
    </source>
</evidence>
<dbReference type="InterPro" id="IPR009057">
    <property type="entry name" value="Homeodomain-like_sf"/>
</dbReference>
<sequence length="207" mass="22854">MSRTSDPNDIPERLIKSGLSLFLNQGYNGTGIKQITDHAGVPKGSFYNHFTSKEAFAAVIVDYYAENSAEAWQHMMASAPHDPMAAIRHVFECMLDHHQRASSPAGCLIGNFAAEIALSSECCRLSLIAAQQAWRDRLANLIEQAQQAGSVRTDVDAQTLSGTTWSVWEGALLRMKIERSTQPVQQSIALILDRLYPPPTQHARGFK</sequence>
<dbReference type="EMBL" id="CP022684">
    <property type="protein sequence ID" value="AUM13524.1"/>
    <property type="molecule type" value="Genomic_DNA"/>
</dbReference>
<protein>
    <submittedName>
        <fullName evidence="6">TetR family transcriptional regulator</fullName>
    </submittedName>
</protein>
<evidence type="ECO:0000256" key="4">
    <source>
        <dbReference type="PROSITE-ProRule" id="PRU00335"/>
    </source>
</evidence>
<dbReference type="RefSeq" id="WP_101894899.1">
    <property type="nucleotide sequence ID" value="NZ_CP022684.1"/>
</dbReference>
<dbReference type="KEGG" id="kak:Kalk_14320"/>
<accession>A0A2K9LRR9</accession>
<organism evidence="6 7">
    <name type="scientific">Ketobacter alkanivorans</name>
    <dbReference type="NCBI Taxonomy" id="1917421"/>
    <lineage>
        <taxon>Bacteria</taxon>
        <taxon>Pseudomonadati</taxon>
        <taxon>Pseudomonadota</taxon>
        <taxon>Gammaproteobacteria</taxon>
        <taxon>Pseudomonadales</taxon>
        <taxon>Ketobacteraceae</taxon>
        <taxon>Ketobacter</taxon>
    </lineage>
</organism>
<dbReference type="Pfam" id="PF00440">
    <property type="entry name" value="TetR_N"/>
    <property type="match status" value="1"/>
</dbReference>
<dbReference type="InterPro" id="IPR011075">
    <property type="entry name" value="TetR_C"/>
</dbReference>
<keyword evidence="1" id="KW-0805">Transcription regulation</keyword>
<dbReference type="Proteomes" id="UP000235116">
    <property type="component" value="Chromosome"/>
</dbReference>
<evidence type="ECO:0000256" key="3">
    <source>
        <dbReference type="ARBA" id="ARBA00023163"/>
    </source>
</evidence>
<proteinExistence type="predicted"/>
<evidence type="ECO:0000256" key="1">
    <source>
        <dbReference type="ARBA" id="ARBA00023015"/>
    </source>
</evidence>
<dbReference type="Pfam" id="PF16925">
    <property type="entry name" value="TetR_C_13"/>
    <property type="match status" value="1"/>
</dbReference>
<keyword evidence="2 4" id="KW-0238">DNA-binding</keyword>
<feature type="DNA-binding region" description="H-T-H motif" evidence="4">
    <location>
        <begin position="31"/>
        <end position="50"/>
    </location>
</feature>
<dbReference type="SUPFAM" id="SSF48498">
    <property type="entry name" value="Tetracyclin repressor-like, C-terminal domain"/>
    <property type="match status" value="1"/>
</dbReference>
<gene>
    <name evidence="6" type="ORF">Kalk_14320</name>
</gene>
<dbReference type="PANTHER" id="PTHR47506">
    <property type="entry name" value="TRANSCRIPTIONAL REGULATORY PROTEIN"/>
    <property type="match status" value="1"/>
</dbReference>
<dbReference type="PROSITE" id="PS50977">
    <property type="entry name" value="HTH_TETR_2"/>
    <property type="match status" value="1"/>
</dbReference>